<comment type="caution">
    <text evidence="2">The sequence shown here is derived from an EMBL/GenBank/DDBJ whole genome shotgun (WGS) entry which is preliminary data.</text>
</comment>
<gene>
    <name evidence="2" type="ORF">NE695_03800</name>
</gene>
<sequence>MKCLLPFILSVLLLFSGCSAVEPESSVLDTTQVSVLAQQQLDEEFADIAGFQWEQKSIYIKNADPSHIIVVFTYRSEEGDGEYGLEYAGNAQEGYRLLQKGPEVTGKLLDKMTQEKAS</sequence>
<dbReference type="GeneID" id="90533022"/>
<organism evidence="2 3">
    <name type="scientific">Neglectibacter timonensis</name>
    <dbReference type="NCBI Taxonomy" id="1776382"/>
    <lineage>
        <taxon>Bacteria</taxon>
        <taxon>Bacillati</taxon>
        <taxon>Bacillota</taxon>
        <taxon>Clostridia</taxon>
        <taxon>Eubacteriales</taxon>
        <taxon>Oscillospiraceae</taxon>
        <taxon>Neglectibacter</taxon>
    </lineage>
</organism>
<dbReference type="PROSITE" id="PS51257">
    <property type="entry name" value="PROKAR_LIPOPROTEIN"/>
    <property type="match status" value="1"/>
</dbReference>
<keyword evidence="3" id="KW-1185">Reference proteome</keyword>
<evidence type="ECO:0000256" key="1">
    <source>
        <dbReference type="SAM" id="SignalP"/>
    </source>
</evidence>
<proteinExistence type="predicted"/>
<name>A0ABT1RWR7_9FIRM</name>
<feature type="signal peptide" evidence="1">
    <location>
        <begin position="1"/>
        <end position="20"/>
    </location>
</feature>
<dbReference type="Proteomes" id="UP001524473">
    <property type="component" value="Unassembled WGS sequence"/>
</dbReference>
<feature type="chain" id="PRO_5047490098" evidence="1">
    <location>
        <begin position="21"/>
        <end position="118"/>
    </location>
</feature>
<accession>A0ABT1RWR7</accession>
<dbReference type="RefSeq" id="WP_066865649.1">
    <property type="nucleotide sequence ID" value="NZ_CABKVV010000014.1"/>
</dbReference>
<dbReference type="EMBL" id="JANFZH010000006">
    <property type="protein sequence ID" value="MCQ4839038.1"/>
    <property type="molecule type" value="Genomic_DNA"/>
</dbReference>
<evidence type="ECO:0000313" key="3">
    <source>
        <dbReference type="Proteomes" id="UP001524473"/>
    </source>
</evidence>
<keyword evidence="1" id="KW-0732">Signal</keyword>
<reference evidence="2 3" key="1">
    <citation type="submission" date="2022-06" db="EMBL/GenBank/DDBJ databases">
        <title>Isolation of gut microbiota from human fecal samples.</title>
        <authorList>
            <person name="Pamer E.G."/>
            <person name="Barat B."/>
            <person name="Waligurski E."/>
            <person name="Medina S."/>
            <person name="Paddock L."/>
            <person name="Mostad J."/>
        </authorList>
    </citation>
    <scope>NUCLEOTIDE SEQUENCE [LARGE SCALE GENOMIC DNA]</scope>
    <source>
        <strain evidence="2 3">DFI.9.73</strain>
    </source>
</reference>
<evidence type="ECO:0000313" key="2">
    <source>
        <dbReference type="EMBL" id="MCQ4839038.1"/>
    </source>
</evidence>
<protein>
    <submittedName>
        <fullName evidence="2">Uncharacterized protein</fullName>
    </submittedName>
</protein>